<gene>
    <name evidence="1" type="ORF">CJOHNSTONI_LOCUS9634</name>
</gene>
<keyword evidence="2" id="KW-1185">Reference proteome</keyword>
<comment type="caution">
    <text evidence="1">The sequence shown here is derived from an EMBL/GenBank/DDBJ whole genome shotgun (WGS) entry which is preliminary data.</text>
</comment>
<name>A0A8J2MG04_9BILA</name>
<dbReference type="AlphaFoldDB" id="A0A8J2MG04"/>
<dbReference type="EMBL" id="CAKAEH010001892">
    <property type="protein sequence ID" value="CAG9540089.1"/>
    <property type="molecule type" value="Genomic_DNA"/>
</dbReference>
<sequence length="127" mass="15066">MIITTPNSAQIHSDNSCLLFTIWKRKASEFCEQQPLLLRRFVASGINQTDKVNKDVNELDDVHHVHVSSPLDQQFPFPQLIQFPHDCIFAMVNDEIEILDAIFKKHWMEEHEHLYLRIDAFKWKEHQ</sequence>
<evidence type="ECO:0000313" key="2">
    <source>
        <dbReference type="Proteomes" id="UP000746747"/>
    </source>
</evidence>
<protein>
    <submittedName>
        <fullName evidence="1">Uncharacterized protein</fullName>
    </submittedName>
</protein>
<accession>A0A8J2MG04</accession>
<evidence type="ECO:0000313" key="1">
    <source>
        <dbReference type="EMBL" id="CAG9540089.1"/>
    </source>
</evidence>
<dbReference type="Proteomes" id="UP000746747">
    <property type="component" value="Unassembled WGS sequence"/>
</dbReference>
<proteinExistence type="predicted"/>
<organism evidence="1 2">
    <name type="scientific">Cercopithifilaria johnstoni</name>
    <dbReference type="NCBI Taxonomy" id="2874296"/>
    <lineage>
        <taxon>Eukaryota</taxon>
        <taxon>Metazoa</taxon>
        <taxon>Ecdysozoa</taxon>
        <taxon>Nematoda</taxon>
        <taxon>Chromadorea</taxon>
        <taxon>Rhabditida</taxon>
        <taxon>Spirurina</taxon>
        <taxon>Spiruromorpha</taxon>
        <taxon>Filarioidea</taxon>
        <taxon>Onchocercidae</taxon>
        <taxon>Cercopithifilaria</taxon>
    </lineage>
</organism>
<reference evidence="1" key="1">
    <citation type="submission" date="2021-09" db="EMBL/GenBank/DDBJ databases">
        <authorList>
            <consortium name="Pathogen Informatics"/>
        </authorList>
    </citation>
    <scope>NUCLEOTIDE SEQUENCE</scope>
</reference>